<dbReference type="PANTHER" id="PTHR22990:SF15">
    <property type="entry name" value="F-BOX ONLY PROTEIN 10"/>
    <property type="match status" value="1"/>
</dbReference>
<dbReference type="InterPro" id="IPR006626">
    <property type="entry name" value="PbH1"/>
</dbReference>
<evidence type="ECO:0000256" key="2">
    <source>
        <dbReference type="ARBA" id="ARBA00022737"/>
    </source>
</evidence>
<dbReference type="SUPFAM" id="SSF51126">
    <property type="entry name" value="Pectin lyase-like"/>
    <property type="match status" value="2"/>
</dbReference>
<dbReference type="NCBIfam" id="TIGR03804">
    <property type="entry name" value="para_beta_helix"/>
    <property type="match status" value="2"/>
</dbReference>
<comment type="pathway">
    <text evidence="1">Protein modification; protein ubiquitination.</text>
</comment>
<dbReference type="InterPro" id="IPR022441">
    <property type="entry name" value="Para_beta_helix_rpt-2"/>
</dbReference>
<accession>A0ABD5ZFK2</accession>
<feature type="region of interest" description="Disordered" evidence="4">
    <location>
        <begin position="238"/>
        <end position="268"/>
    </location>
</feature>
<dbReference type="Proteomes" id="UP001596481">
    <property type="component" value="Unassembled WGS sequence"/>
</dbReference>
<keyword evidence="2" id="KW-0677">Repeat</keyword>
<sequence length="348" mass="36421">MGTLVGGIPTAVSSAAATNAESTRIDSPTTITEPGTYLLESNVDSSEDGPCIDIQSSDVTLDGRGYELVGTTTGESIGVRIGSDDGQLSNVGVRNLVVSNWNDGVRLQNVADCRLTDTYLSLCESAVVLRNSAATIESNFVEDSDGGILLRDRSRGRLVDNTVKSSRNSAIGLFDSTAEIRGNLLAEGRQSGIALSASDDCTVVENVARGNRTGLSLTQASSNNDVSANSFVHNESRGVSLEGQSGPDDDSTSGNRVSNNEITDNGGDGVFLGGVRESEFVENTIRDNGANGVELVDSGANRFVRNVVCDNAGEQLVVGGDSNVFRNNVTDCREELVCEVPVDDELAA</sequence>
<dbReference type="AlphaFoldDB" id="A0ABD5ZFK2"/>
<evidence type="ECO:0000313" key="7">
    <source>
        <dbReference type="Proteomes" id="UP001596481"/>
    </source>
</evidence>
<keyword evidence="3" id="KW-0833">Ubl conjugation pathway</keyword>
<protein>
    <submittedName>
        <fullName evidence="6">Nitrous oxide reductase family maturation protein NosD</fullName>
    </submittedName>
</protein>
<evidence type="ECO:0000259" key="5">
    <source>
        <dbReference type="Pfam" id="PF05048"/>
    </source>
</evidence>
<gene>
    <name evidence="6" type="ORF">ACFQJC_10340</name>
</gene>
<dbReference type="InterPro" id="IPR051550">
    <property type="entry name" value="SCF-Subunits/Alg-Epimerases"/>
</dbReference>
<reference evidence="6 7" key="1">
    <citation type="journal article" date="2019" name="Int. J. Syst. Evol. Microbiol.">
        <title>The Global Catalogue of Microorganisms (GCM) 10K type strain sequencing project: providing services to taxonomists for standard genome sequencing and annotation.</title>
        <authorList>
            <consortium name="The Broad Institute Genomics Platform"/>
            <consortium name="The Broad Institute Genome Sequencing Center for Infectious Disease"/>
            <person name="Wu L."/>
            <person name="Ma J."/>
        </authorList>
    </citation>
    <scope>NUCLEOTIDE SEQUENCE [LARGE SCALE GENOMIC DNA]</scope>
    <source>
        <strain evidence="6 7">DSM 29988</strain>
    </source>
</reference>
<name>A0ABD5ZFK2_9EURY</name>
<dbReference type="RefSeq" id="WP_390223250.1">
    <property type="nucleotide sequence ID" value="NZ_JBHTAA010000005.1"/>
</dbReference>
<keyword evidence="7" id="KW-1185">Reference proteome</keyword>
<evidence type="ECO:0000313" key="6">
    <source>
        <dbReference type="EMBL" id="MFC7203916.1"/>
    </source>
</evidence>
<dbReference type="SMART" id="SM00710">
    <property type="entry name" value="PbH1"/>
    <property type="match status" value="7"/>
</dbReference>
<comment type="caution">
    <text evidence="6">The sequence shown here is derived from an EMBL/GenBank/DDBJ whole genome shotgun (WGS) entry which is preliminary data.</text>
</comment>
<dbReference type="PANTHER" id="PTHR22990">
    <property type="entry name" value="F-BOX ONLY PROTEIN"/>
    <property type="match status" value="1"/>
</dbReference>
<feature type="compositionally biased region" description="Polar residues" evidence="4">
    <location>
        <begin position="15"/>
        <end position="33"/>
    </location>
</feature>
<evidence type="ECO:0000256" key="4">
    <source>
        <dbReference type="SAM" id="MobiDB-lite"/>
    </source>
</evidence>
<feature type="domain" description="Periplasmic copper-binding protein NosD beta helix" evidence="5">
    <location>
        <begin position="251"/>
        <end position="328"/>
    </location>
</feature>
<evidence type="ECO:0000256" key="3">
    <source>
        <dbReference type="ARBA" id="ARBA00022786"/>
    </source>
</evidence>
<feature type="compositionally biased region" description="Polar residues" evidence="4">
    <location>
        <begin position="252"/>
        <end position="263"/>
    </location>
</feature>
<dbReference type="InterPro" id="IPR012334">
    <property type="entry name" value="Pectin_lyas_fold"/>
</dbReference>
<dbReference type="EMBL" id="JBHTAA010000005">
    <property type="protein sequence ID" value="MFC7203916.1"/>
    <property type="molecule type" value="Genomic_DNA"/>
</dbReference>
<organism evidence="6 7">
    <name type="scientific">Haloferax namakaokahaiae</name>
    <dbReference type="NCBI Taxonomy" id="1748331"/>
    <lineage>
        <taxon>Archaea</taxon>
        <taxon>Methanobacteriati</taxon>
        <taxon>Methanobacteriota</taxon>
        <taxon>Stenosarchaea group</taxon>
        <taxon>Halobacteria</taxon>
        <taxon>Halobacteriales</taxon>
        <taxon>Haloferacaceae</taxon>
        <taxon>Haloferax</taxon>
    </lineage>
</organism>
<proteinExistence type="predicted"/>
<dbReference type="Pfam" id="PF05048">
    <property type="entry name" value="NosD"/>
    <property type="match status" value="2"/>
</dbReference>
<dbReference type="Gene3D" id="2.160.20.10">
    <property type="entry name" value="Single-stranded right-handed beta-helix, Pectin lyase-like"/>
    <property type="match status" value="2"/>
</dbReference>
<evidence type="ECO:0000256" key="1">
    <source>
        <dbReference type="ARBA" id="ARBA00004906"/>
    </source>
</evidence>
<feature type="region of interest" description="Disordered" evidence="4">
    <location>
        <begin position="15"/>
        <end position="34"/>
    </location>
</feature>
<feature type="domain" description="Periplasmic copper-binding protein NosD beta helix" evidence="5">
    <location>
        <begin position="89"/>
        <end position="236"/>
    </location>
</feature>
<dbReference type="InterPro" id="IPR011050">
    <property type="entry name" value="Pectin_lyase_fold/virulence"/>
</dbReference>
<dbReference type="InterPro" id="IPR007742">
    <property type="entry name" value="NosD_dom"/>
</dbReference>